<dbReference type="InterPro" id="IPR043519">
    <property type="entry name" value="NT_sf"/>
</dbReference>
<evidence type="ECO:0000313" key="2">
    <source>
        <dbReference type="Proteomes" id="UP000030451"/>
    </source>
</evidence>
<proteinExistence type="predicted"/>
<accession>A0A0A5I3K0</accession>
<comment type="caution">
    <text evidence="1">The sequence shown here is derived from an EMBL/GenBank/DDBJ whole genome shotgun (WGS) entry which is preliminary data.</text>
</comment>
<dbReference type="AlphaFoldDB" id="A0A0A5I3K0"/>
<organism evidence="1 2">
    <name type="scientific">Photobacterium sp. (strain ATCC 43367)</name>
    <dbReference type="NCBI Taxonomy" id="379097"/>
    <lineage>
        <taxon>Bacteria</taxon>
        <taxon>Pseudomonadati</taxon>
        <taxon>Pseudomonadota</taxon>
        <taxon>Gammaproteobacteria</taxon>
        <taxon>Vibrionales</taxon>
        <taxon>Vibrionaceae</taxon>
        <taxon>Vibrio</taxon>
        <taxon>Vibrio oreintalis group</taxon>
    </lineage>
</organism>
<dbReference type="EMBL" id="JRWP01000004">
    <property type="protein sequence ID" value="KGY10344.1"/>
    <property type="molecule type" value="Genomic_DNA"/>
</dbReference>
<protein>
    <recommendedName>
        <fullName evidence="3">Nucleotidyltransferase domain-containing protein</fullName>
    </recommendedName>
</protein>
<evidence type="ECO:0008006" key="3">
    <source>
        <dbReference type="Google" id="ProtNLM"/>
    </source>
</evidence>
<dbReference type="RefSeq" id="WP_038188710.1">
    <property type="nucleotide sequence ID" value="NZ_JRWP01000004.1"/>
</dbReference>
<reference evidence="1 2" key="1">
    <citation type="submission" date="2014-10" db="EMBL/GenBank/DDBJ databases">
        <title>Genome sequencing of Vibrio sinaloensis T08.</title>
        <authorList>
            <person name="Chan K.-G."/>
            <person name="Mohamad N.I."/>
        </authorList>
    </citation>
    <scope>NUCLEOTIDE SEQUENCE [LARGE SCALE GENOMIC DNA]</scope>
    <source>
        <strain evidence="1 2">T08</strain>
    </source>
</reference>
<name>A0A0A5I3K0_PHOS4</name>
<gene>
    <name evidence="1" type="ORF">NM06_05395</name>
</gene>
<sequence>MHIFVFGNLNVGKSTFCKALSEKLPTYTLLSLDCHRQLYSDGSLEGEVLACDKFVDAVANTPCAIVEFTGCGPVAEKLQAALTHKCGILVVITRNMAENIASLDSEKFDNVPYPIEYKQQQPLVETIEQLEERTSLSALEQAWQGQIWQSYTHDLEQSFHAFWDTFPLEHHDRIERINRFALSETDIDVAVIYGSLGANQVALDSDIDYFIQSSEPASYWLEALQSYFGHEVVHTDILDNKITLRFRTALLIEVVVGKQLSDIALYYRESLIHNCDFTFVKGKVEHRNELISFLEQQVSNSNSVASIASELYFLFCSLPKLVKSNDVYKYSFHTMIIRHYAIQLEHLLIGNSAHNYLPKQAAANLPGFPWMSFETPPKSIDPNQYFSLHKYLKELFQRLEKAGLLEVDKYFSKQTELLHHL</sequence>
<dbReference type="SUPFAM" id="SSF52540">
    <property type="entry name" value="P-loop containing nucleoside triphosphate hydrolases"/>
    <property type="match status" value="1"/>
</dbReference>
<dbReference type="Proteomes" id="UP000030451">
    <property type="component" value="Unassembled WGS sequence"/>
</dbReference>
<dbReference type="OrthoDB" id="5840447at2"/>
<dbReference type="InterPro" id="IPR027417">
    <property type="entry name" value="P-loop_NTPase"/>
</dbReference>
<evidence type="ECO:0000313" key="1">
    <source>
        <dbReference type="EMBL" id="KGY10344.1"/>
    </source>
</evidence>
<dbReference type="SUPFAM" id="SSF81301">
    <property type="entry name" value="Nucleotidyltransferase"/>
    <property type="match status" value="1"/>
</dbReference>